<feature type="compositionally biased region" description="Low complexity" evidence="1">
    <location>
        <begin position="1099"/>
        <end position="1118"/>
    </location>
</feature>
<feature type="region of interest" description="Disordered" evidence="1">
    <location>
        <begin position="397"/>
        <end position="518"/>
    </location>
</feature>
<keyword evidence="3" id="KW-1185">Reference proteome</keyword>
<feature type="region of interest" description="Disordered" evidence="1">
    <location>
        <begin position="661"/>
        <end position="682"/>
    </location>
</feature>
<feature type="compositionally biased region" description="Acidic residues" evidence="1">
    <location>
        <begin position="1492"/>
        <end position="1506"/>
    </location>
</feature>
<comment type="caution">
    <text evidence="2">The sequence shown here is derived from an EMBL/GenBank/DDBJ whole genome shotgun (WGS) entry which is preliminary data.</text>
</comment>
<feature type="region of interest" description="Disordered" evidence="1">
    <location>
        <begin position="1087"/>
        <end position="1118"/>
    </location>
</feature>
<feature type="compositionally biased region" description="Basic and acidic residues" evidence="1">
    <location>
        <begin position="508"/>
        <end position="518"/>
    </location>
</feature>
<feature type="compositionally biased region" description="Polar residues" evidence="1">
    <location>
        <begin position="576"/>
        <end position="589"/>
    </location>
</feature>
<feature type="region of interest" description="Disordered" evidence="1">
    <location>
        <begin position="194"/>
        <end position="220"/>
    </location>
</feature>
<feature type="compositionally biased region" description="Low complexity" evidence="1">
    <location>
        <begin position="433"/>
        <end position="446"/>
    </location>
</feature>
<dbReference type="EMBL" id="BNCO01000027">
    <property type="protein sequence ID" value="GIL57254.1"/>
    <property type="molecule type" value="Genomic_DNA"/>
</dbReference>
<reference evidence="2" key="1">
    <citation type="journal article" date="2021" name="Proc. Natl. Acad. Sci. U.S.A.">
        <title>Three genomes in the algal genus Volvox reveal the fate of a haploid sex-determining region after a transition to homothallism.</title>
        <authorList>
            <person name="Yamamoto K."/>
            <person name="Hamaji T."/>
            <person name="Kawai-Toyooka H."/>
            <person name="Matsuzaki R."/>
            <person name="Takahashi F."/>
            <person name="Nishimura Y."/>
            <person name="Kawachi M."/>
            <person name="Noguchi H."/>
            <person name="Minakuchi Y."/>
            <person name="Umen J.G."/>
            <person name="Toyoda A."/>
            <person name="Nozaki H."/>
        </authorList>
    </citation>
    <scope>NUCLEOTIDE SEQUENCE</scope>
    <source>
        <strain evidence="2">NIES-3780</strain>
    </source>
</reference>
<feature type="compositionally biased region" description="Basic and acidic residues" evidence="1">
    <location>
        <begin position="127"/>
        <end position="139"/>
    </location>
</feature>
<feature type="region of interest" description="Disordered" evidence="1">
    <location>
        <begin position="957"/>
        <end position="988"/>
    </location>
</feature>
<feature type="compositionally biased region" description="Polar residues" evidence="1">
    <location>
        <begin position="669"/>
        <end position="679"/>
    </location>
</feature>
<evidence type="ECO:0008006" key="4">
    <source>
        <dbReference type="Google" id="ProtNLM"/>
    </source>
</evidence>
<dbReference type="Gene3D" id="1.10.10.60">
    <property type="entry name" value="Homeodomain-like"/>
    <property type="match status" value="1"/>
</dbReference>
<feature type="region of interest" description="Disordered" evidence="1">
    <location>
        <begin position="999"/>
        <end position="1018"/>
    </location>
</feature>
<name>A0A8J4F4I0_9CHLO</name>
<gene>
    <name evidence="2" type="ORF">Vafri_12504</name>
</gene>
<feature type="compositionally biased region" description="Basic residues" evidence="1">
    <location>
        <begin position="554"/>
        <end position="563"/>
    </location>
</feature>
<organism evidence="2 3">
    <name type="scientific">Volvox africanus</name>
    <dbReference type="NCBI Taxonomy" id="51714"/>
    <lineage>
        <taxon>Eukaryota</taxon>
        <taxon>Viridiplantae</taxon>
        <taxon>Chlorophyta</taxon>
        <taxon>core chlorophytes</taxon>
        <taxon>Chlorophyceae</taxon>
        <taxon>CS clade</taxon>
        <taxon>Chlamydomonadales</taxon>
        <taxon>Volvocaceae</taxon>
        <taxon>Volvox</taxon>
    </lineage>
</organism>
<feature type="compositionally biased region" description="Basic and acidic residues" evidence="1">
    <location>
        <begin position="1482"/>
        <end position="1491"/>
    </location>
</feature>
<feature type="region of interest" description="Disordered" evidence="1">
    <location>
        <begin position="328"/>
        <end position="381"/>
    </location>
</feature>
<dbReference type="SUPFAM" id="SSF46689">
    <property type="entry name" value="Homeodomain-like"/>
    <property type="match status" value="1"/>
</dbReference>
<sequence>MCSIFAIMDISPGPSAAVRVDAVGCRTSGRLRSQPLEFWRNEERPKDTAPQRLEFANPEAHRCRVHRRTLPVAQESVPEASDKLVKHQADSTTHAEVLHPMYDNAVAAASRRADLDISPGNVFISRTQREPVEEQEQPKRISKGSRGRHRKAEKVRDGASPGKIPAGHAVAATKPLPSVRLPSQRARRAAHAVAAADQTAGTHLSPGPRQADNGVAPLKGKSTQYEAGHHLGNAAPAVACAAPATITAAKAAGSGAAEVQSAVARGDAAKVLAAGTPVVKLCKRKARADPVLRSAILVRDVAAAVGQVAWPGSASDQDTIGIRRSRKVPHNVQSGNQTAAQKGSLGVPAAAPETAGTKMAAKVPARVQPHKPEDVNPAQGGADVVTKCDKEQYHTVGLARSRPTHQAALRDNVPPGAPLKMKRKSKSASNPKAKGNSMGSSAAAAGTRRPTRQQQLAPGPSLPAAQEPEQDVDEEEAYRPRKRARKATVQQPGSSDGRERMTAGVAGHEPERDPERTLYARVCTQPTATTVAKDCRQQAAKVGAAAGDESAARGQKKRGRKPTKASAVEAGIAAQPKSQPEPNIPSQQAAPVGAAGRTEEAGLGKAPGEALGAAPVQLQQTSVHSVMPSAGDGSPDCKAAGCAESPLQAAERMAPQVETPVQHQEEKQPVNQAGDQHIQQRPHHDPVITPATMQDVVEVPIEHGMGATAMPTAEAVPEPGMDGPYFGGRNLPATSPAITGDAAVVVFKVPAPRPRPLSPSESVVQSNAPWIRDEDKACNRQQDFLLQGIQKMTTERGPFGATVRMLARRLYCPERWRASAEATREKRLTHDNVGGTSQQPGTAQAAEVADRSGGTGNRQESGRIAEDSGPNAAAGPSQPTRQKPAPPLFNAGPSSVPNTNGGLAVHDAAQPGSSGRGLGRPLRDTDRPVRVTHGPLEASWFKNGTADPDTAVAMDSLPDPAPQLGQTAEQEHAHDHMPSWSSVQAAQMHPCRGQQQFYCSPRHNTHGQHPGEQSGLQQSWRRLKWQLPEMAHAEPCSQHRLQTVPNEAAEIQEPPHRPSPAPQQQQRDDVAQRSVQEELLWGRPAIDQPDAGQAAGQDPASQLHLPPAPPQQLRASSQGITRSLECAEPTKSQDQQRQSQLEQQFLVPRLRANRLTQQQREYSQSGELGLQQQQLPQRVPVADGRAVMYASHDLHPRRKSSSSAPALAPASAPSAAESLRRAFSRAGDSQKRIRTRQPDNIDSEEDGWTPDQVRDLQVAYYNIDPTLPNFWREVAKGVRGRTAAECFNRVFGSAQEREDRALFAKVVRRHNPAPAAGGGAGRPLTLAAARKRSQKAHEQELLERIARLERSDAESEGEADDSEQGVEDGPHAGGGRANDPSGSTGSRRRRLPAGDPMEVREILDDLKRTHHAHRFITSFLNKQGGWVKWHKAAKEASDHRLEAAGSAHPAGSNPNQAGPAARTVRPRNDSLTRFIGSMLSKETARKQRQEWREDDMAEGLDDEDDVYDKCSAEELEEDEDKERRMLLQYLVEEGLAEPDALPAL</sequence>
<feature type="compositionally biased region" description="Basic and acidic residues" evidence="1">
    <location>
        <begin position="1228"/>
        <end position="1239"/>
    </location>
</feature>
<feature type="compositionally biased region" description="Basic residues" evidence="1">
    <location>
        <begin position="140"/>
        <end position="153"/>
    </location>
</feature>
<feature type="compositionally biased region" description="Polar residues" evidence="1">
    <location>
        <begin position="892"/>
        <end position="901"/>
    </location>
</feature>
<feature type="compositionally biased region" description="Polar residues" evidence="1">
    <location>
        <begin position="331"/>
        <end position="341"/>
    </location>
</feature>
<feature type="region of interest" description="Disordered" evidence="1">
    <location>
        <begin position="1348"/>
        <end position="1396"/>
    </location>
</feature>
<feature type="region of interest" description="Disordered" evidence="1">
    <location>
        <begin position="1050"/>
        <end position="1073"/>
    </location>
</feature>
<feature type="region of interest" description="Disordered" evidence="1">
    <location>
        <begin position="822"/>
        <end position="930"/>
    </location>
</feature>
<evidence type="ECO:0000313" key="2">
    <source>
        <dbReference type="EMBL" id="GIL57254.1"/>
    </source>
</evidence>
<feature type="region of interest" description="Disordered" evidence="1">
    <location>
        <begin position="126"/>
        <end position="173"/>
    </location>
</feature>
<proteinExistence type="predicted"/>
<dbReference type="InterPro" id="IPR009057">
    <property type="entry name" value="Homeodomain-like_sf"/>
</dbReference>
<protein>
    <recommendedName>
        <fullName evidence="4">Myb-like domain-containing protein</fullName>
    </recommendedName>
</protein>
<evidence type="ECO:0000256" key="1">
    <source>
        <dbReference type="SAM" id="MobiDB-lite"/>
    </source>
</evidence>
<dbReference type="Proteomes" id="UP000747399">
    <property type="component" value="Unassembled WGS sequence"/>
</dbReference>
<feature type="region of interest" description="Disordered" evidence="1">
    <location>
        <begin position="1194"/>
        <end position="1249"/>
    </location>
</feature>
<feature type="region of interest" description="Disordered" evidence="1">
    <location>
        <begin position="543"/>
        <end position="608"/>
    </location>
</feature>
<feature type="compositionally biased region" description="Low complexity" evidence="1">
    <location>
        <begin position="1201"/>
        <end position="1217"/>
    </location>
</feature>
<accession>A0A8J4F4I0</accession>
<feature type="region of interest" description="Disordered" evidence="1">
    <location>
        <begin position="1482"/>
        <end position="1506"/>
    </location>
</feature>
<feature type="region of interest" description="Disordered" evidence="1">
    <location>
        <begin position="1440"/>
        <end position="1465"/>
    </location>
</feature>
<evidence type="ECO:0000313" key="3">
    <source>
        <dbReference type="Proteomes" id="UP000747399"/>
    </source>
</evidence>
<feature type="compositionally biased region" description="Acidic residues" evidence="1">
    <location>
        <begin position="1354"/>
        <end position="1366"/>
    </location>
</feature>